<evidence type="ECO:0000256" key="5">
    <source>
        <dbReference type="ARBA" id="ARBA00022989"/>
    </source>
</evidence>
<feature type="transmembrane region" description="Helical" evidence="7">
    <location>
        <begin position="162"/>
        <end position="185"/>
    </location>
</feature>
<feature type="transmembrane region" description="Helical" evidence="7">
    <location>
        <begin position="251"/>
        <end position="272"/>
    </location>
</feature>
<dbReference type="SUPFAM" id="SSF103473">
    <property type="entry name" value="MFS general substrate transporter"/>
    <property type="match status" value="1"/>
</dbReference>
<keyword evidence="5 7" id="KW-1133">Transmembrane helix</keyword>
<dbReference type="InterPro" id="IPR036259">
    <property type="entry name" value="MFS_trans_sf"/>
</dbReference>
<evidence type="ECO:0000256" key="7">
    <source>
        <dbReference type="SAM" id="Phobius"/>
    </source>
</evidence>
<dbReference type="InterPro" id="IPR020846">
    <property type="entry name" value="MFS_dom"/>
</dbReference>
<organism evidence="9 10">
    <name type="scientific">Levilactobacillus koreensis</name>
    <dbReference type="NCBI Taxonomy" id="637971"/>
    <lineage>
        <taxon>Bacteria</taxon>
        <taxon>Bacillati</taxon>
        <taxon>Bacillota</taxon>
        <taxon>Bacilli</taxon>
        <taxon>Lactobacillales</taxon>
        <taxon>Lactobacillaceae</taxon>
        <taxon>Levilactobacillus</taxon>
    </lineage>
</organism>
<proteinExistence type="predicted"/>
<keyword evidence="10" id="KW-1185">Reference proteome</keyword>
<dbReference type="GO" id="GO:0022857">
    <property type="term" value="F:transmembrane transporter activity"/>
    <property type="evidence" value="ECO:0007669"/>
    <property type="project" value="InterPro"/>
</dbReference>
<keyword evidence="2" id="KW-0813">Transport</keyword>
<feature type="transmembrane region" description="Helical" evidence="7">
    <location>
        <begin position="279"/>
        <end position="296"/>
    </location>
</feature>
<dbReference type="Proteomes" id="UP000036000">
    <property type="component" value="Chromosome"/>
</dbReference>
<dbReference type="PANTHER" id="PTHR23513:SF6">
    <property type="entry name" value="MAJOR FACILITATOR SUPERFAMILY ASSOCIATED DOMAIN-CONTAINING PROTEIN"/>
    <property type="match status" value="1"/>
</dbReference>
<dbReference type="InterPro" id="IPR011701">
    <property type="entry name" value="MFS"/>
</dbReference>
<feature type="transmembrane region" description="Helical" evidence="7">
    <location>
        <begin position="73"/>
        <end position="89"/>
    </location>
</feature>
<name>A0AAC8UV88_9LACO</name>
<feature type="transmembrane region" description="Helical" evidence="7">
    <location>
        <begin position="134"/>
        <end position="156"/>
    </location>
</feature>
<evidence type="ECO:0000256" key="6">
    <source>
        <dbReference type="ARBA" id="ARBA00023136"/>
    </source>
</evidence>
<feature type="transmembrane region" description="Helical" evidence="7">
    <location>
        <begin position="95"/>
        <end position="113"/>
    </location>
</feature>
<feature type="transmembrane region" description="Helical" evidence="7">
    <location>
        <begin position="364"/>
        <end position="387"/>
    </location>
</feature>
<gene>
    <name evidence="9" type="ORF">ABN16_05620</name>
</gene>
<dbReference type="Gene3D" id="1.20.1250.20">
    <property type="entry name" value="MFS general substrate transporter like domains"/>
    <property type="match status" value="1"/>
</dbReference>
<feature type="transmembrane region" description="Helical" evidence="7">
    <location>
        <begin position="39"/>
        <end position="61"/>
    </location>
</feature>
<evidence type="ECO:0000256" key="2">
    <source>
        <dbReference type="ARBA" id="ARBA00022448"/>
    </source>
</evidence>
<reference evidence="9 10" key="1">
    <citation type="submission" date="2015-07" db="EMBL/GenBank/DDBJ databases">
        <title>Lactobacillus korensis/26-25/ whole genome sequencing.</title>
        <authorList>
            <person name="Kim M.K."/>
            <person name="Im W.-T."/>
            <person name="Srinivasan S."/>
            <person name="Lee J.-J."/>
        </authorList>
    </citation>
    <scope>NUCLEOTIDE SEQUENCE [LARGE SCALE GENOMIC DNA]</scope>
    <source>
        <strain evidence="9 10">26-25</strain>
    </source>
</reference>
<evidence type="ECO:0000256" key="4">
    <source>
        <dbReference type="ARBA" id="ARBA00022692"/>
    </source>
</evidence>
<feature type="domain" description="Major facilitator superfamily (MFS) profile" evidence="8">
    <location>
        <begin position="172"/>
        <end position="397"/>
    </location>
</feature>
<evidence type="ECO:0000313" key="9">
    <source>
        <dbReference type="EMBL" id="AKP64523.1"/>
    </source>
</evidence>
<dbReference type="AlphaFoldDB" id="A0AAC8UV88"/>
<feature type="transmembrane region" description="Helical" evidence="7">
    <location>
        <begin position="336"/>
        <end position="358"/>
    </location>
</feature>
<dbReference type="Pfam" id="PF07690">
    <property type="entry name" value="MFS_1"/>
    <property type="match status" value="1"/>
</dbReference>
<dbReference type="KEGG" id="lko:ABN16_05620"/>
<evidence type="ECO:0000256" key="3">
    <source>
        <dbReference type="ARBA" id="ARBA00022475"/>
    </source>
</evidence>
<sequence length="397" mass="42577">MPKAFYVLLAGEATSNLGDNLFDIAIMIYLYRLTSNSMIIGVISGIFNALVLLNILTGFIADKYVKTHVMQTVDLLEIVLLVIAAIAYAHNDITLVTIVGVAFISKFLGTFFSPAEDALIPQIIPTAYLNQANGLNQGLQMAVQIIGMLLGGALVATVSITYFVLINAATFLVSFICILIFSRLFDGEIVSETTRETQGNWYDGLRYIYQTPVLRNIVLLAMIVNFTLGPVLGLDVVWIKGTLHASSFMYSLAQVVFMVGVILGNVLVNLIHWQLKTKLLCSLSTIATAVVAMVSFRNLVVTLLSMTIIGAAGGFLNVSIFTLLQTRTPGHVLGRVNGAMLAGTNASLQLGMAIGGVISGATSVGTVFLIGAGVTLLSLLLIVRLDFAESEMPDKMV</sequence>
<dbReference type="PROSITE" id="PS50850">
    <property type="entry name" value="MFS"/>
    <property type="match status" value="1"/>
</dbReference>
<keyword evidence="6 7" id="KW-0472">Membrane</keyword>
<dbReference type="GO" id="GO:0005886">
    <property type="term" value="C:plasma membrane"/>
    <property type="evidence" value="ECO:0007669"/>
    <property type="project" value="UniProtKB-SubCell"/>
</dbReference>
<dbReference type="PANTHER" id="PTHR23513">
    <property type="entry name" value="INTEGRAL MEMBRANE EFFLUX PROTEIN-RELATED"/>
    <property type="match status" value="1"/>
</dbReference>
<feature type="transmembrane region" description="Helical" evidence="7">
    <location>
        <begin position="217"/>
        <end position="239"/>
    </location>
</feature>
<feature type="transmembrane region" description="Helical" evidence="7">
    <location>
        <begin position="302"/>
        <end position="324"/>
    </location>
</feature>
<dbReference type="EMBL" id="CP012033">
    <property type="protein sequence ID" value="AKP64523.1"/>
    <property type="molecule type" value="Genomic_DNA"/>
</dbReference>
<accession>A0AAC8UV88</accession>
<keyword evidence="4 7" id="KW-0812">Transmembrane</keyword>
<comment type="subcellular location">
    <subcellularLocation>
        <location evidence="1">Cell membrane</location>
        <topology evidence="1">Multi-pass membrane protein</topology>
    </subcellularLocation>
</comment>
<evidence type="ECO:0000256" key="1">
    <source>
        <dbReference type="ARBA" id="ARBA00004651"/>
    </source>
</evidence>
<evidence type="ECO:0000259" key="8">
    <source>
        <dbReference type="PROSITE" id="PS50850"/>
    </source>
</evidence>
<dbReference type="RefSeq" id="WP_048733688.1">
    <property type="nucleotide sequence ID" value="NZ_CP012033.1"/>
</dbReference>
<dbReference type="CDD" id="cd06173">
    <property type="entry name" value="MFS_MefA_like"/>
    <property type="match status" value="1"/>
</dbReference>
<keyword evidence="3" id="KW-1003">Cell membrane</keyword>
<evidence type="ECO:0000313" key="10">
    <source>
        <dbReference type="Proteomes" id="UP000036000"/>
    </source>
</evidence>
<protein>
    <recommendedName>
        <fullName evidence="8">Major facilitator superfamily (MFS) profile domain-containing protein</fullName>
    </recommendedName>
</protein>